<organism evidence="2 3">
    <name type="scientific">Aquibium pacificus</name>
    <dbReference type="NCBI Taxonomy" id="3153579"/>
    <lineage>
        <taxon>Bacteria</taxon>
        <taxon>Pseudomonadati</taxon>
        <taxon>Pseudomonadota</taxon>
        <taxon>Alphaproteobacteria</taxon>
        <taxon>Hyphomicrobiales</taxon>
        <taxon>Phyllobacteriaceae</taxon>
        <taxon>Aquibium</taxon>
    </lineage>
</organism>
<feature type="transmembrane region" description="Helical" evidence="1">
    <location>
        <begin position="89"/>
        <end position="113"/>
    </location>
</feature>
<feature type="transmembrane region" description="Helical" evidence="1">
    <location>
        <begin position="337"/>
        <end position="359"/>
    </location>
</feature>
<keyword evidence="1" id="KW-0472">Membrane</keyword>
<accession>A0ABV3SMQ4</accession>
<evidence type="ECO:0000313" key="3">
    <source>
        <dbReference type="Proteomes" id="UP001556692"/>
    </source>
</evidence>
<keyword evidence="1" id="KW-1133">Transmembrane helix</keyword>
<keyword evidence="3" id="KW-1185">Reference proteome</keyword>
<evidence type="ECO:0000256" key="1">
    <source>
        <dbReference type="SAM" id="Phobius"/>
    </source>
</evidence>
<keyword evidence="1" id="KW-0812">Transmembrane</keyword>
<feature type="transmembrane region" description="Helical" evidence="1">
    <location>
        <begin position="305"/>
        <end position="325"/>
    </location>
</feature>
<sequence length="433" mass="47350">MSDSDPFVEDIIKDARLLADYGRLSGVFKNDEFFSAVAEAEKLEIRTISDPAIVRLQKHLNDAAKLIPFTTFAALHGDWSPRRSTRKSAWMSALLVALSITLMAATAQLTYIYNRGVTLLSEVISLQQQDTEQRFGRLVRQIWSATHDPSVVRNINDSSVARESIYSLDYDLRKLNTTIAETSLRVSDLAFRATFPLIGMHRAYCIYTRLMATGTLQDKFASAGCGYGDQSYDNLPYLNNVECSAPGQVLTVNDTTSSTAKDILGDYKDASMVLFCNGSITVDPKTIHSALTRSIEQISQSISPYALWILPALYGALGALMFQMRRILDPLSPNPQFIALLHRVALGALAGMILAWFLAPDARFETDVAGIGFGLFSFAFLFGFSIDVFFTVLDEFVAFANTTVRRFGASRAEREAGAAGSREAAAGGSGGSG</sequence>
<evidence type="ECO:0000313" key="2">
    <source>
        <dbReference type="EMBL" id="MEX0408048.1"/>
    </source>
</evidence>
<dbReference type="RefSeq" id="WP_367955931.1">
    <property type="nucleotide sequence ID" value="NZ_JBDPGJ010000005.1"/>
</dbReference>
<proteinExistence type="predicted"/>
<dbReference type="Proteomes" id="UP001556692">
    <property type="component" value="Unassembled WGS sequence"/>
</dbReference>
<gene>
    <name evidence="2" type="ORF">ABGN05_20525</name>
</gene>
<reference evidence="2 3" key="1">
    <citation type="submission" date="2024-05" db="EMBL/GenBank/DDBJ databases">
        <authorList>
            <person name="Jiang F."/>
        </authorList>
    </citation>
    <scope>NUCLEOTIDE SEQUENCE [LARGE SCALE GENOMIC DNA]</scope>
    <source>
        <strain evidence="2 3">LZ166</strain>
    </source>
</reference>
<feature type="transmembrane region" description="Helical" evidence="1">
    <location>
        <begin position="371"/>
        <end position="393"/>
    </location>
</feature>
<name>A0ABV3SMQ4_9HYPH</name>
<comment type="caution">
    <text evidence="2">The sequence shown here is derived from an EMBL/GenBank/DDBJ whole genome shotgun (WGS) entry which is preliminary data.</text>
</comment>
<protein>
    <submittedName>
        <fullName evidence="2">Uncharacterized protein</fullName>
    </submittedName>
</protein>
<dbReference type="EMBL" id="JBDPGJ010000005">
    <property type="protein sequence ID" value="MEX0408048.1"/>
    <property type="molecule type" value="Genomic_DNA"/>
</dbReference>